<dbReference type="Proteomes" id="UP000183208">
    <property type="component" value="Unassembled WGS sequence"/>
</dbReference>
<feature type="compositionally biased region" description="Basic and acidic residues" evidence="1">
    <location>
        <begin position="1"/>
        <end position="22"/>
    </location>
</feature>
<evidence type="ECO:0000313" key="2">
    <source>
        <dbReference type="EMBL" id="SEE76003.1"/>
    </source>
</evidence>
<evidence type="ECO:0000256" key="1">
    <source>
        <dbReference type="SAM" id="MobiDB-lite"/>
    </source>
</evidence>
<protein>
    <submittedName>
        <fullName evidence="2">Uncharacterized metal-binding protein YceD, DUF177 family</fullName>
    </submittedName>
</protein>
<organism evidence="2 3">
    <name type="scientific">Bradyrhizobium lablabi</name>
    <dbReference type="NCBI Taxonomy" id="722472"/>
    <lineage>
        <taxon>Bacteria</taxon>
        <taxon>Pseudomonadati</taxon>
        <taxon>Pseudomonadota</taxon>
        <taxon>Alphaproteobacteria</taxon>
        <taxon>Hyphomicrobiales</taxon>
        <taxon>Nitrobacteraceae</taxon>
        <taxon>Bradyrhizobium</taxon>
    </lineage>
</organism>
<dbReference type="InterPro" id="IPR003772">
    <property type="entry name" value="YceD"/>
</dbReference>
<name>A0A1M7JSV4_9BRAD</name>
<proteinExistence type="predicted"/>
<feature type="region of interest" description="Disordered" evidence="1">
    <location>
        <begin position="1"/>
        <end position="25"/>
    </location>
</feature>
<dbReference type="OrthoDB" id="8443793at2"/>
<evidence type="ECO:0000313" key="3">
    <source>
        <dbReference type="Proteomes" id="UP000183208"/>
    </source>
</evidence>
<gene>
    <name evidence="2" type="ORF">SAMN05444171_7908</name>
</gene>
<dbReference type="AlphaFoldDB" id="A0A1M7JSV4"/>
<dbReference type="EMBL" id="FNTI01000002">
    <property type="protein sequence ID" value="SEE76003.1"/>
    <property type="molecule type" value="Genomic_DNA"/>
</dbReference>
<dbReference type="RefSeq" id="WP_079587319.1">
    <property type="nucleotide sequence ID" value="NZ_FNTI01000002.1"/>
</dbReference>
<dbReference type="Pfam" id="PF02620">
    <property type="entry name" value="YceD"/>
    <property type="match status" value="1"/>
</dbReference>
<sequence length="205" mass="22385">MSKSDMTEKPDPRKPDPQKPDPWRVPLAVAQIPDTGLHRDLRADEAVRHAIADIGDLREVLSAQASFDVTPKSGGRYHVAGRVRARIGQTCVVTLEPMESDIDEPIDLTFAPPDQIPEMAALIDEAEHSDGDTPDPLEAIENGIIDLGRIATDALYLAVNPYPRKPDAVFEPLVEAPDPEDHPFAALKALKVEPKKTGKKKPKGN</sequence>
<accession>A0A1M7JSV4</accession>
<reference evidence="2 3" key="1">
    <citation type="submission" date="2016-10" db="EMBL/GenBank/DDBJ databases">
        <authorList>
            <person name="de Groot N.N."/>
        </authorList>
    </citation>
    <scope>NUCLEOTIDE SEQUENCE [LARGE SCALE GENOMIC DNA]</scope>
    <source>
        <strain evidence="2 3">GAS522</strain>
    </source>
</reference>